<keyword evidence="2" id="KW-1185">Reference proteome</keyword>
<dbReference type="EMBL" id="BFAD01000002">
    <property type="protein sequence ID" value="GBE80004.1"/>
    <property type="molecule type" value="Genomic_DNA"/>
</dbReference>
<organism evidence="1 2">
    <name type="scientific">Sparassis crispa</name>
    <dbReference type="NCBI Taxonomy" id="139825"/>
    <lineage>
        <taxon>Eukaryota</taxon>
        <taxon>Fungi</taxon>
        <taxon>Dikarya</taxon>
        <taxon>Basidiomycota</taxon>
        <taxon>Agaricomycotina</taxon>
        <taxon>Agaricomycetes</taxon>
        <taxon>Polyporales</taxon>
        <taxon>Sparassidaceae</taxon>
        <taxon>Sparassis</taxon>
    </lineage>
</organism>
<dbReference type="GeneID" id="38776921"/>
<accession>A0A401GCU2</accession>
<evidence type="ECO:0000313" key="1">
    <source>
        <dbReference type="EMBL" id="GBE80004.1"/>
    </source>
</evidence>
<protein>
    <submittedName>
        <fullName evidence="1">Uncharacterized protein</fullName>
    </submittedName>
</protein>
<comment type="caution">
    <text evidence="1">The sequence shown here is derived from an EMBL/GenBank/DDBJ whole genome shotgun (WGS) entry which is preliminary data.</text>
</comment>
<proteinExistence type="predicted"/>
<dbReference type="Proteomes" id="UP000287166">
    <property type="component" value="Unassembled WGS sequence"/>
</dbReference>
<dbReference type="AlphaFoldDB" id="A0A401GCU2"/>
<name>A0A401GCU2_9APHY</name>
<gene>
    <name evidence="1" type="ORF">SCP_0212060</name>
</gene>
<reference evidence="1 2" key="1">
    <citation type="journal article" date="2018" name="Sci. Rep.">
        <title>Genome sequence of the cauliflower mushroom Sparassis crispa (Hanabiratake) and its association with beneficial usage.</title>
        <authorList>
            <person name="Kiyama R."/>
            <person name="Furutani Y."/>
            <person name="Kawaguchi K."/>
            <person name="Nakanishi T."/>
        </authorList>
    </citation>
    <scope>NUCLEOTIDE SEQUENCE [LARGE SCALE GENOMIC DNA]</scope>
</reference>
<sequence length="58" mass="6524">MLDLAPHEGITVSTDIHTYLRGPRERTRGLKEWVTAMDTLVLVAAMRAQTPTRTFAVK</sequence>
<evidence type="ECO:0000313" key="2">
    <source>
        <dbReference type="Proteomes" id="UP000287166"/>
    </source>
</evidence>
<dbReference type="RefSeq" id="XP_027610917.1">
    <property type="nucleotide sequence ID" value="XM_027755116.1"/>
</dbReference>
<dbReference type="InParanoid" id="A0A401GCU2"/>